<evidence type="ECO:0000256" key="4">
    <source>
        <dbReference type="ARBA" id="ARBA00022628"/>
    </source>
</evidence>
<evidence type="ECO:0000256" key="1">
    <source>
        <dbReference type="ARBA" id="ARBA00001922"/>
    </source>
</evidence>
<dbReference type="Gene3D" id="3.20.20.240">
    <property type="entry name" value="Methylmalonyl-CoA mutase"/>
    <property type="match status" value="1"/>
</dbReference>
<evidence type="ECO:0000256" key="3">
    <source>
        <dbReference type="ARBA" id="ARBA00012398"/>
    </source>
</evidence>
<comment type="caution">
    <text evidence="9">The sequence shown here is derived from an EMBL/GenBank/DDBJ whole genome shotgun (WGS) entry which is preliminary data.</text>
</comment>
<dbReference type="SUPFAM" id="SSF52242">
    <property type="entry name" value="Cobalamin (vitamin B12)-binding domain"/>
    <property type="match status" value="1"/>
</dbReference>
<dbReference type="EMBL" id="JAGIYQ010000002">
    <property type="protein sequence ID" value="MBP0724378.1"/>
    <property type="molecule type" value="Genomic_DNA"/>
</dbReference>
<evidence type="ECO:0000256" key="2">
    <source>
        <dbReference type="ARBA" id="ARBA00008465"/>
    </source>
</evidence>
<sequence>MRVLFDQNPLQNITNIDSDERAIPLTYPGFVPYVRGPYPLMYATQPWTIRQYAGFSTAKESNEFYKQNLAKGQKGLSVAFDLPTHRGYDSDHDRVVGDVGKAGVAIDTVEDMKVLFDEIPLEKISVSMTMNGAVIPILAFFIVAAEEQGVSQNTLTGTIQNDILKEYMVRNTYIYKPEMSMRIIGDIFAYCAENLPKFNPISISGYHMQEAGASPELELAYTILNGIEYVKTGINAGLKVDHFAPRLSFFWGIGMDLVIEAAKLRAGRLLWAQMMKQFEPTNKKSLMLRAHCQTSGWSLTKQDPMNNVARTTIEALAAVLGQTQSLHTNALDEAIALPTPETAAVARNTQLILQHECGLTNVVDPLGGSYLLEEKTNELVQKALEYIDEIEQLGGMLKAIEKGIPKMRIEESAIAKQAKIDSGEDVIVGVNKFQIVEEEMDNLLSIDANEVREEQVNQLIQIKQNRDDSIVAGKLEEITFSAQTGKGNLLELAIEAARARATLGEITSAIEKVAPRHSAQVNTVSGVYSTVHNNENEINRIQQLVTDFSNQEGRRPRIYIAKIGQDGHDRGAKVVASAYADFGFDVDVSPLFQTPAEVARAAVQFDVHCVAMSSLAGGHKELLPILREELKKLDREDMVIIIGGVVPERDYEFLLSNGASAIFGPGTILTEAAEEIITILSNQNESNE</sequence>
<evidence type="ECO:0000259" key="8">
    <source>
        <dbReference type="PROSITE" id="PS51332"/>
    </source>
</evidence>
<keyword evidence="4" id="KW-0846">Cobalamin</keyword>
<dbReference type="InterPro" id="IPR006158">
    <property type="entry name" value="Cobalamin-bd"/>
</dbReference>
<dbReference type="InterPro" id="IPR006159">
    <property type="entry name" value="Acid_CoA_mut_C"/>
</dbReference>
<dbReference type="NCBIfam" id="TIGR00641">
    <property type="entry name" value="acid_CoA_mut_N"/>
    <property type="match status" value="1"/>
</dbReference>
<dbReference type="NCBIfam" id="NF006944">
    <property type="entry name" value="PRK09426.1"/>
    <property type="match status" value="1"/>
</dbReference>
<proteinExistence type="inferred from homology"/>
<dbReference type="CDD" id="cd03679">
    <property type="entry name" value="MM_CoA_mutase_alpha_like"/>
    <property type="match status" value="1"/>
</dbReference>
<dbReference type="InterPro" id="IPR016176">
    <property type="entry name" value="Cbl-dep_enz_cat"/>
</dbReference>
<evidence type="ECO:0000313" key="10">
    <source>
        <dbReference type="Proteomes" id="UP000682134"/>
    </source>
</evidence>
<dbReference type="SUPFAM" id="SSF51703">
    <property type="entry name" value="Cobalamin (vitamin B12)-dependent enzymes"/>
    <property type="match status" value="1"/>
</dbReference>
<dbReference type="InterPro" id="IPR006098">
    <property type="entry name" value="MMCoA_mutase_a_cat"/>
</dbReference>
<dbReference type="PROSITE" id="PS51332">
    <property type="entry name" value="B12_BINDING"/>
    <property type="match status" value="1"/>
</dbReference>
<dbReference type="GO" id="GO:0005737">
    <property type="term" value="C:cytoplasm"/>
    <property type="evidence" value="ECO:0007669"/>
    <property type="project" value="TreeGrafter"/>
</dbReference>
<dbReference type="AlphaFoldDB" id="A0A940NT36"/>
<evidence type="ECO:0000256" key="6">
    <source>
        <dbReference type="ARBA" id="ARBA00023235"/>
    </source>
</evidence>
<dbReference type="GO" id="GO:0031419">
    <property type="term" value="F:cobalamin binding"/>
    <property type="evidence" value="ECO:0007669"/>
    <property type="project" value="UniProtKB-KW"/>
</dbReference>
<evidence type="ECO:0000256" key="5">
    <source>
        <dbReference type="ARBA" id="ARBA00022723"/>
    </source>
</evidence>
<gene>
    <name evidence="9" type="primary">scpA</name>
    <name evidence="9" type="ORF">J5Y03_04155</name>
</gene>
<dbReference type="CDD" id="cd02071">
    <property type="entry name" value="MM_CoA_mut_B12_BD"/>
    <property type="match status" value="1"/>
</dbReference>
<keyword evidence="6 9" id="KW-0413">Isomerase</keyword>
<dbReference type="FunFam" id="3.20.20.240:FF:000001">
    <property type="entry name" value="Probable methylmalonyl-coa mutase"/>
    <property type="match status" value="1"/>
</dbReference>
<feature type="domain" description="B12-binding" evidence="8">
    <location>
        <begin position="555"/>
        <end position="687"/>
    </location>
</feature>
<protein>
    <recommendedName>
        <fullName evidence="3">methylmalonyl-CoA mutase</fullName>
        <ecNumber evidence="3">5.4.99.2</ecNumber>
    </recommendedName>
</protein>
<dbReference type="GO" id="GO:0019678">
    <property type="term" value="P:propionate metabolic process, methylmalonyl pathway"/>
    <property type="evidence" value="ECO:0007669"/>
    <property type="project" value="TreeGrafter"/>
</dbReference>
<dbReference type="GO" id="GO:0046872">
    <property type="term" value="F:metal ion binding"/>
    <property type="evidence" value="ECO:0007669"/>
    <property type="project" value="UniProtKB-KW"/>
</dbReference>
<dbReference type="InterPro" id="IPR036724">
    <property type="entry name" value="Cobalamin-bd_sf"/>
</dbReference>
<keyword evidence="10" id="KW-1185">Reference proteome</keyword>
<dbReference type="EC" id="5.4.99.2" evidence="3"/>
<dbReference type="RefSeq" id="WP_209402823.1">
    <property type="nucleotide sequence ID" value="NZ_JAGIYQ010000002.1"/>
</dbReference>
<accession>A0A940NT36</accession>
<evidence type="ECO:0000313" key="9">
    <source>
        <dbReference type="EMBL" id="MBP0724378.1"/>
    </source>
</evidence>
<dbReference type="Gene3D" id="3.40.50.280">
    <property type="entry name" value="Cobalamin-binding domain"/>
    <property type="match status" value="1"/>
</dbReference>
<name>A0A940NT36_9BACI</name>
<dbReference type="GO" id="GO:0004494">
    <property type="term" value="F:methylmalonyl-CoA mutase activity"/>
    <property type="evidence" value="ECO:0007669"/>
    <property type="project" value="UniProtKB-EC"/>
</dbReference>
<dbReference type="Pfam" id="PF01642">
    <property type="entry name" value="MM_CoA_mutase"/>
    <property type="match status" value="1"/>
</dbReference>
<comment type="similarity">
    <text evidence="2">Belongs to the methylmalonyl-CoA mutase family.</text>
</comment>
<comment type="cofactor">
    <cofactor evidence="1">
        <name>adenosylcob(III)alamin</name>
        <dbReference type="ChEBI" id="CHEBI:18408"/>
    </cofactor>
</comment>
<keyword evidence="5" id="KW-0479">Metal-binding</keyword>
<organism evidence="9 10">
    <name type="scientific">Gottfriedia endophytica</name>
    <dbReference type="NCBI Taxonomy" id="2820819"/>
    <lineage>
        <taxon>Bacteria</taxon>
        <taxon>Bacillati</taxon>
        <taxon>Bacillota</taxon>
        <taxon>Bacilli</taxon>
        <taxon>Bacillales</taxon>
        <taxon>Bacillaceae</taxon>
        <taxon>Gottfriedia</taxon>
    </lineage>
</organism>
<dbReference type="PANTHER" id="PTHR48101">
    <property type="entry name" value="METHYLMALONYL-COA MUTASE, MITOCHONDRIAL-RELATED"/>
    <property type="match status" value="1"/>
</dbReference>
<evidence type="ECO:0000256" key="7">
    <source>
        <dbReference type="ARBA" id="ARBA00023285"/>
    </source>
</evidence>
<dbReference type="PANTHER" id="PTHR48101:SF4">
    <property type="entry name" value="METHYLMALONYL-COA MUTASE, MITOCHONDRIAL"/>
    <property type="match status" value="1"/>
</dbReference>
<dbReference type="Pfam" id="PF02310">
    <property type="entry name" value="B12-binding"/>
    <property type="match status" value="1"/>
</dbReference>
<keyword evidence="7" id="KW-0170">Cobalt</keyword>
<dbReference type="Proteomes" id="UP000682134">
    <property type="component" value="Unassembled WGS sequence"/>
</dbReference>
<dbReference type="InterPro" id="IPR006099">
    <property type="entry name" value="MeMalonylCoA_mutase_a/b_cat"/>
</dbReference>
<reference evidence="9" key="1">
    <citation type="submission" date="2021-04" db="EMBL/GenBank/DDBJ databases">
        <title>Genome seq and assembly of Bacillus sp.</title>
        <authorList>
            <person name="Chhetri G."/>
        </authorList>
    </citation>
    <scope>NUCLEOTIDE SEQUENCE</scope>
    <source>
        <strain evidence="9">RG28</strain>
    </source>
</reference>
<dbReference type="NCBIfam" id="TIGR00640">
    <property type="entry name" value="acid_CoA_mut_C"/>
    <property type="match status" value="1"/>
</dbReference>